<keyword evidence="3 6" id="KW-0378">Hydrolase</keyword>
<keyword evidence="2 6" id="KW-0645">Protease</keyword>
<dbReference type="PROSITE" id="PS51892">
    <property type="entry name" value="SUBTILASE"/>
    <property type="match status" value="1"/>
</dbReference>
<comment type="similarity">
    <text evidence="1 6 7">Belongs to the peptidase S8 family.</text>
</comment>
<comment type="caution">
    <text evidence="10">The sequence shown here is derived from an EMBL/GenBank/DDBJ whole genome shotgun (WGS) entry which is preliminary data.</text>
</comment>
<keyword evidence="11" id="KW-1185">Reference proteome</keyword>
<dbReference type="AlphaFoldDB" id="A0A6N7Y260"/>
<dbReference type="Proteomes" id="UP000469523">
    <property type="component" value="Unassembled WGS sequence"/>
</dbReference>
<name>A0A6N7Y260_9FIRM</name>
<dbReference type="InterPro" id="IPR023827">
    <property type="entry name" value="Peptidase_S8_Asp-AS"/>
</dbReference>
<reference evidence="10 11" key="1">
    <citation type="submission" date="2019-09" db="EMBL/GenBank/DDBJ databases">
        <title>In-depth cultivation of the pig gut microbiome towards novel bacterial diversity and tailored functional studies.</title>
        <authorList>
            <person name="Wylensek D."/>
            <person name="Hitch T.C.A."/>
            <person name="Clavel T."/>
        </authorList>
    </citation>
    <scope>NUCLEOTIDE SEQUENCE [LARGE SCALE GENOMIC DNA]</scope>
    <source>
        <strain evidence="10 11">WCA3-693-APC-4?</strain>
    </source>
</reference>
<gene>
    <name evidence="10" type="ORF">FYJ83_13945</name>
</gene>
<feature type="active site" description="Charge relay system" evidence="5 6">
    <location>
        <position position="257"/>
    </location>
</feature>
<evidence type="ECO:0000256" key="8">
    <source>
        <dbReference type="SAM" id="SignalP"/>
    </source>
</evidence>
<dbReference type="EMBL" id="VUNQ01000036">
    <property type="protein sequence ID" value="MSU02558.1"/>
    <property type="molecule type" value="Genomic_DNA"/>
</dbReference>
<feature type="active site" description="Charge relay system" evidence="5 6">
    <location>
        <position position="480"/>
    </location>
</feature>
<keyword evidence="4 6" id="KW-0720">Serine protease</keyword>
<dbReference type="InterPro" id="IPR023828">
    <property type="entry name" value="Peptidase_S8_Ser-AS"/>
</dbReference>
<dbReference type="PANTHER" id="PTHR43399">
    <property type="entry name" value="SUBTILISIN-RELATED"/>
    <property type="match status" value="1"/>
</dbReference>
<dbReference type="GO" id="GO:0030246">
    <property type="term" value="F:carbohydrate binding"/>
    <property type="evidence" value="ECO:0007669"/>
    <property type="project" value="InterPro"/>
</dbReference>
<dbReference type="Gene3D" id="2.60.40.1120">
    <property type="entry name" value="Carboxypeptidase-like, regulatory domain"/>
    <property type="match status" value="2"/>
</dbReference>
<dbReference type="GO" id="GO:0004252">
    <property type="term" value="F:serine-type endopeptidase activity"/>
    <property type="evidence" value="ECO:0007669"/>
    <property type="project" value="UniProtKB-UniRule"/>
</dbReference>
<dbReference type="GO" id="GO:0006508">
    <property type="term" value="P:proteolysis"/>
    <property type="evidence" value="ECO:0007669"/>
    <property type="project" value="UniProtKB-KW"/>
</dbReference>
<dbReference type="Gene3D" id="3.40.50.200">
    <property type="entry name" value="Peptidase S8/S53 domain"/>
    <property type="match status" value="1"/>
</dbReference>
<evidence type="ECO:0000256" key="7">
    <source>
        <dbReference type="RuleBase" id="RU003355"/>
    </source>
</evidence>
<dbReference type="SUPFAM" id="SSF52743">
    <property type="entry name" value="Subtilisin-like"/>
    <property type="match status" value="1"/>
</dbReference>
<evidence type="ECO:0000256" key="3">
    <source>
        <dbReference type="ARBA" id="ARBA00022801"/>
    </source>
</evidence>
<dbReference type="Pfam" id="PF13715">
    <property type="entry name" value="CarbopepD_reg_2"/>
    <property type="match status" value="1"/>
</dbReference>
<evidence type="ECO:0000256" key="6">
    <source>
        <dbReference type="PROSITE-ProRule" id="PRU01240"/>
    </source>
</evidence>
<evidence type="ECO:0000313" key="11">
    <source>
        <dbReference type="Proteomes" id="UP000469523"/>
    </source>
</evidence>
<dbReference type="PANTHER" id="PTHR43399:SF4">
    <property type="entry name" value="CELL WALL-ASSOCIATED PROTEASE"/>
    <property type="match status" value="1"/>
</dbReference>
<dbReference type="InterPro" id="IPR015500">
    <property type="entry name" value="Peptidase_S8_subtilisin-rel"/>
</dbReference>
<organism evidence="10 11">
    <name type="scientific">Tissierella pigra</name>
    <dbReference type="NCBI Taxonomy" id="2607614"/>
    <lineage>
        <taxon>Bacteria</taxon>
        <taxon>Bacillati</taxon>
        <taxon>Bacillota</taxon>
        <taxon>Tissierellia</taxon>
        <taxon>Tissierellales</taxon>
        <taxon>Tissierellaceae</taxon>
        <taxon>Tissierella</taxon>
    </lineage>
</organism>
<evidence type="ECO:0000256" key="2">
    <source>
        <dbReference type="ARBA" id="ARBA00022670"/>
    </source>
</evidence>
<sequence length="753" mass="82023">MVTFFKSRKSKSVVSMMIAMFLMLSSFVSFAENLDTNQRNQELLKDKVSSEVFDRFDSGEDKVEVLVKLREQADVEKIANDERLQLNSLRIDNDEMKLLTREAVIDELESTAERTQYRLLQYIETETKNGNIEEYESYYIVNMIYIKATQDVVNRIALMNDVEKVYFNEKVYLNDYTREPEGVIEILEETDIVQETDAEEGKLEVIEEAMKETIASDITPKAVLPSDIEWNIKIVNADKVWSTYGINGTGVVIGMIDSGVTWNHPALKNKYRGYNPATGAVNHNGNWYDAYAGRTTPYDDSQSPHGTHVMGTILGQEPSGRNAIGVAPGAKFIVAKGLGPNGGSANQLISAGQWMLKPGGNAANAPDIINNSWGGGTGINDWFRGVVRSWRAAGIVPVFAAGNQLRGEPAPWPGSISLPSSYPESFAVAATDSSNRRASFSKLGPSPYDSNIPKPDISAPGVNIRSSVINGYESGWSGTSMAAPNIAGVAALILEANPNLSVIQVENVIKNTATPLTDTTYRTSPNMGYGYGLVNALRAVESVSRLRSLQPIETSILTGRITNSKGEAISDASIIIDDTLLYTTTNSTGYYTIENIPAGSYTVTVTATGYNSISGNITINVNQEITANGTMVLNTEPVQTGTIAGRVIDYNTGEVISDAKVDIDGTSLYVYTDNDGYFILNNVQEGVQTIWISGHEHSAVSGNLTVTSGKIINVMARLVPSSEYKSIVEDEITEPILEPIIELPIVEPPKVDM</sequence>
<dbReference type="InterPro" id="IPR000209">
    <property type="entry name" value="Peptidase_S8/S53_dom"/>
</dbReference>
<feature type="signal peptide" evidence="8">
    <location>
        <begin position="1"/>
        <end position="31"/>
    </location>
</feature>
<dbReference type="Pfam" id="PF13620">
    <property type="entry name" value="CarboxypepD_reg"/>
    <property type="match status" value="1"/>
</dbReference>
<evidence type="ECO:0000259" key="9">
    <source>
        <dbReference type="Pfam" id="PF00082"/>
    </source>
</evidence>
<dbReference type="PROSITE" id="PS00136">
    <property type="entry name" value="SUBTILASE_ASP"/>
    <property type="match status" value="1"/>
</dbReference>
<dbReference type="Pfam" id="PF00082">
    <property type="entry name" value="Peptidase_S8"/>
    <property type="match status" value="1"/>
</dbReference>
<proteinExistence type="inferred from homology"/>
<feature type="active site" description="Charge relay system" evidence="5 6">
    <location>
        <position position="305"/>
    </location>
</feature>
<feature type="domain" description="Peptidase S8/S53" evidence="9">
    <location>
        <begin position="248"/>
        <end position="532"/>
    </location>
</feature>
<dbReference type="PRINTS" id="PR00723">
    <property type="entry name" value="SUBTILISIN"/>
</dbReference>
<accession>A0A6N7Y260</accession>
<evidence type="ECO:0000313" key="10">
    <source>
        <dbReference type="EMBL" id="MSU02558.1"/>
    </source>
</evidence>
<keyword evidence="8" id="KW-0732">Signal</keyword>
<evidence type="ECO:0000256" key="5">
    <source>
        <dbReference type="PIRSR" id="PIRSR615500-1"/>
    </source>
</evidence>
<dbReference type="SUPFAM" id="SSF49452">
    <property type="entry name" value="Starch-binding domain-like"/>
    <property type="match status" value="2"/>
</dbReference>
<dbReference type="PROSITE" id="PS00138">
    <property type="entry name" value="SUBTILASE_SER"/>
    <property type="match status" value="1"/>
</dbReference>
<evidence type="ECO:0000256" key="4">
    <source>
        <dbReference type="ARBA" id="ARBA00022825"/>
    </source>
</evidence>
<dbReference type="InterPro" id="IPR036852">
    <property type="entry name" value="Peptidase_S8/S53_dom_sf"/>
</dbReference>
<dbReference type="InterPro" id="IPR013784">
    <property type="entry name" value="Carb-bd-like_fold"/>
</dbReference>
<dbReference type="InterPro" id="IPR051048">
    <property type="entry name" value="Peptidase_S8/S53_subtilisin"/>
</dbReference>
<protein>
    <submittedName>
        <fullName evidence="10">S8 family serine peptidase</fullName>
    </submittedName>
</protein>
<dbReference type="RefSeq" id="WP_154441541.1">
    <property type="nucleotide sequence ID" value="NZ_JAHLPJ010000001.1"/>
</dbReference>
<evidence type="ECO:0000256" key="1">
    <source>
        <dbReference type="ARBA" id="ARBA00011073"/>
    </source>
</evidence>
<feature type="chain" id="PRO_5026932333" evidence="8">
    <location>
        <begin position="32"/>
        <end position="753"/>
    </location>
</feature>